<reference evidence="3" key="1">
    <citation type="journal article" date="2011" name="Nat. Genet.">
        <title>The Arabidopsis lyrata genome sequence and the basis of rapid genome size change.</title>
        <authorList>
            <person name="Hu T.T."/>
            <person name="Pattyn P."/>
            <person name="Bakker E.G."/>
            <person name="Cao J."/>
            <person name="Cheng J.-F."/>
            <person name="Clark R.M."/>
            <person name="Fahlgren N."/>
            <person name="Fawcett J.A."/>
            <person name="Grimwood J."/>
            <person name="Gundlach H."/>
            <person name="Haberer G."/>
            <person name="Hollister J.D."/>
            <person name="Ossowski S."/>
            <person name="Ottilar R.P."/>
            <person name="Salamov A.A."/>
            <person name="Schneeberger K."/>
            <person name="Spannagl M."/>
            <person name="Wang X."/>
            <person name="Yang L."/>
            <person name="Nasrallah M.E."/>
            <person name="Bergelson J."/>
            <person name="Carrington J.C."/>
            <person name="Gaut B.S."/>
            <person name="Schmutz J."/>
            <person name="Mayer K.F.X."/>
            <person name="Van de Peer Y."/>
            <person name="Grigoriev I.V."/>
            <person name="Nordborg M."/>
            <person name="Weigel D."/>
            <person name="Guo Y.-L."/>
        </authorList>
    </citation>
    <scope>NUCLEOTIDE SEQUENCE [LARGE SCALE GENOMIC DNA]</scope>
    <source>
        <strain evidence="3">cv. MN47</strain>
    </source>
</reference>
<dbReference type="PANTHER" id="PTHR43349">
    <property type="entry name" value="PINORESINOL REDUCTASE-RELATED"/>
    <property type="match status" value="1"/>
</dbReference>
<evidence type="ECO:0000259" key="1">
    <source>
        <dbReference type="Pfam" id="PF05368"/>
    </source>
</evidence>
<dbReference type="Proteomes" id="UP000008694">
    <property type="component" value="Unassembled WGS sequence"/>
</dbReference>
<organism evidence="3">
    <name type="scientific">Arabidopsis lyrata subsp. lyrata</name>
    <name type="common">Lyre-leaved rock-cress</name>
    <dbReference type="NCBI Taxonomy" id="81972"/>
    <lineage>
        <taxon>Eukaryota</taxon>
        <taxon>Viridiplantae</taxon>
        <taxon>Streptophyta</taxon>
        <taxon>Embryophyta</taxon>
        <taxon>Tracheophyta</taxon>
        <taxon>Spermatophyta</taxon>
        <taxon>Magnoliopsida</taxon>
        <taxon>eudicotyledons</taxon>
        <taxon>Gunneridae</taxon>
        <taxon>Pentapetalae</taxon>
        <taxon>rosids</taxon>
        <taxon>malvids</taxon>
        <taxon>Brassicales</taxon>
        <taxon>Brassicaceae</taxon>
        <taxon>Camelineae</taxon>
        <taxon>Arabidopsis</taxon>
    </lineage>
</organism>
<dbReference type="PANTHER" id="PTHR43349:SF93">
    <property type="entry name" value="ISOFLAVONE REDUCTASE HOMOLOG P3-RELATED"/>
    <property type="match status" value="1"/>
</dbReference>
<feature type="domain" description="NmrA-like" evidence="1">
    <location>
        <begin position="61"/>
        <end position="228"/>
    </location>
</feature>
<dbReference type="STRING" id="81972.D7KSM2"/>
<accession>D7KSM2</accession>
<keyword evidence="3" id="KW-1185">Reference proteome</keyword>
<dbReference type="Gene3D" id="3.90.25.10">
    <property type="entry name" value="UDP-galactose 4-epimerase, domain 1"/>
    <property type="match status" value="1"/>
</dbReference>
<evidence type="ECO:0000313" key="2">
    <source>
        <dbReference type="EMBL" id="EFH63841.1"/>
    </source>
</evidence>
<dbReference type="InterPro" id="IPR036291">
    <property type="entry name" value="NAD(P)-bd_dom_sf"/>
</dbReference>
<dbReference type="EMBL" id="GL348714">
    <property type="protein sequence ID" value="EFH63841.1"/>
    <property type="molecule type" value="Genomic_DNA"/>
</dbReference>
<proteinExistence type="predicted"/>
<dbReference type="AlphaFoldDB" id="D7KSM2"/>
<dbReference type="eggNOG" id="ENOG502QPMY">
    <property type="taxonomic scope" value="Eukaryota"/>
</dbReference>
<dbReference type="SUPFAM" id="SSF51735">
    <property type="entry name" value="NAD(P)-binding Rossmann-fold domains"/>
    <property type="match status" value="1"/>
</dbReference>
<dbReference type="Pfam" id="PF05368">
    <property type="entry name" value="NmrA"/>
    <property type="match status" value="2"/>
</dbReference>
<dbReference type="InterPro" id="IPR050608">
    <property type="entry name" value="NmrA-type/Isoflavone_red_sf"/>
</dbReference>
<name>D7KSM2_ARALL</name>
<dbReference type="HOGENOM" id="CLU_060833_0_0_1"/>
<evidence type="ECO:0000313" key="3">
    <source>
        <dbReference type="Proteomes" id="UP000008694"/>
    </source>
</evidence>
<gene>
    <name evidence="2" type="ORF">ARALYDRAFT_895394</name>
</gene>
<dbReference type="Gene3D" id="3.40.50.720">
    <property type="entry name" value="NAD(P)-binding Rossmann-like Domain"/>
    <property type="match status" value="2"/>
</dbReference>
<dbReference type="Gramene" id="scaffold_202468.1">
    <property type="protein sequence ID" value="scaffold_202468.1"/>
    <property type="gene ID" value="scaffold_202468.1"/>
</dbReference>
<sequence length="232" mass="25735">MKGIFVIQQIKMSSEVLVIGGTGYIGKFIVEGSAKSGHQTFALVREASLSDPIKAISQVGGIPYTYVTNNCFDVLMTNLPYTCSVAQCESRLTSPPRDKATIYGDGNTKAILNKEEDIAAYTMRAIDDPRTLNKTLYTNPPKNIVSHNDIVALWESKIGKTLKKTYVSEEQLLKKIPESPHPLDLLLALNHAIFLKGDQTYFTIEPSFGVEASQLYPDIKYTSVDEYLSQFV</sequence>
<dbReference type="InterPro" id="IPR008030">
    <property type="entry name" value="NmrA-like"/>
</dbReference>
<protein>
    <recommendedName>
        <fullName evidence="1">NmrA-like domain-containing protein</fullName>
    </recommendedName>
</protein>
<feature type="domain" description="NmrA-like" evidence="1">
    <location>
        <begin position="13"/>
        <end position="58"/>
    </location>
</feature>